<dbReference type="FunFam" id="4.10.280.10:FF:000002">
    <property type="entry name" value="Basic helix-loop-helix transcription factor"/>
    <property type="match status" value="1"/>
</dbReference>
<dbReference type="AlphaFoldDB" id="A0A5D3DFI8"/>
<dbReference type="STRING" id="1194695.A0A5D3DFI8"/>
<dbReference type="GO" id="GO:0046983">
    <property type="term" value="F:protein dimerization activity"/>
    <property type="evidence" value="ECO:0007669"/>
    <property type="project" value="InterPro"/>
</dbReference>
<feature type="domain" description="BHLH" evidence="6">
    <location>
        <begin position="205"/>
        <end position="255"/>
    </location>
</feature>
<evidence type="ECO:0000256" key="5">
    <source>
        <dbReference type="SAM" id="MobiDB-lite"/>
    </source>
</evidence>
<evidence type="ECO:0000256" key="3">
    <source>
        <dbReference type="ARBA" id="ARBA00023163"/>
    </source>
</evidence>
<dbReference type="EMBL" id="SSTE01008544">
    <property type="protein sequence ID" value="KAA0055413.1"/>
    <property type="molecule type" value="Genomic_DNA"/>
</dbReference>
<proteinExistence type="predicted"/>
<keyword evidence="3" id="KW-0804">Transcription</keyword>
<comment type="subcellular location">
    <subcellularLocation>
        <location evidence="1">Nucleus</location>
    </subcellularLocation>
</comment>
<keyword evidence="4" id="KW-0539">Nucleus</keyword>
<evidence type="ECO:0000313" key="7">
    <source>
        <dbReference type="EMBL" id="KAA0055413.1"/>
    </source>
</evidence>
<sequence length="393" mass="42865">MMNRALPEMLHCLNTNGNCSDTLSVLERQRARLKWQQDQLFQQPLNQSCFNRADYGGGFPPPVSVPVDHLTGFPGYMSGGGGGGGGLAHVEMVMGAVKPDPGLEDGWSEMGKFDPSLLLNATACELNSSLSRTSSCLPVVAPTAAEKMGSVAGRESFKKRKAEKAHNTTTTNNSNNKATDTSKENSKASEVQKPDYIHVRARRGQATDSHSLAERARREKISERMKYLQDLVPGCNKITGKAGMLDEIINYVQSLQRQVEFLSMKLAAVNPRLDFNVDDLFNKEVFPPSCTAANFPAIGGMSSEMTDPSSYLQFNPNNQQMDSCCGLEMGINTSHVALRRTISAPVSFPENFLDSSCLTNMYNVGFDQGRSSNAFSSQPYTGSIEAGNIKMEM</sequence>
<dbReference type="Proteomes" id="UP000321947">
    <property type="component" value="Unassembled WGS sequence"/>
</dbReference>
<dbReference type="InterPro" id="IPR011598">
    <property type="entry name" value="bHLH_dom"/>
</dbReference>
<dbReference type="CDD" id="cd18919">
    <property type="entry name" value="bHLH_AtBPE_like"/>
    <property type="match status" value="1"/>
</dbReference>
<organism evidence="8 10">
    <name type="scientific">Cucumis melo var. makuwa</name>
    <name type="common">Oriental melon</name>
    <dbReference type="NCBI Taxonomy" id="1194695"/>
    <lineage>
        <taxon>Eukaryota</taxon>
        <taxon>Viridiplantae</taxon>
        <taxon>Streptophyta</taxon>
        <taxon>Embryophyta</taxon>
        <taxon>Tracheophyta</taxon>
        <taxon>Spermatophyta</taxon>
        <taxon>Magnoliopsida</taxon>
        <taxon>eudicotyledons</taxon>
        <taxon>Gunneridae</taxon>
        <taxon>Pentapetalae</taxon>
        <taxon>rosids</taxon>
        <taxon>fabids</taxon>
        <taxon>Cucurbitales</taxon>
        <taxon>Cucurbitaceae</taxon>
        <taxon>Benincaseae</taxon>
        <taxon>Cucumis</taxon>
    </lineage>
</organism>
<evidence type="ECO:0000313" key="9">
    <source>
        <dbReference type="Proteomes" id="UP000321393"/>
    </source>
</evidence>
<keyword evidence="2" id="KW-0805">Transcription regulation</keyword>
<evidence type="ECO:0000313" key="8">
    <source>
        <dbReference type="EMBL" id="TYK22315.1"/>
    </source>
</evidence>
<feature type="compositionally biased region" description="Basic and acidic residues" evidence="5">
    <location>
        <begin position="180"/>
        <end position="194"/>
    </location>
</feature>
<dbReference type="InterPro" id="IPR036638">
    <property type="entry name" value="HLH_DNA-bd_sf"/>
</dbReference>
<dbReference type="SUPFAM" id="SSF47459">
    <property type="entry name" value="HLH, helix-loop-helix DNA-binding domain"/>
    <property type="match status" value="1"/>
</dbReference>
<gene>
    <name evidence="8" type="ORF">E5676_scaffold1428G00200</name>
    <name evidence="7" type="ORF">E6C27_scaffold80G002630</name>
</gene>
<feature type="compositionally biased region" description="Low complexity" evidence="5">
    <location>
        <begin position="167"/>
        <end position="179"/>
    </location>
</feature>
<evidence type="ECO:0000259" key="6">
    <source>
        <dbReference type="PROSITE" id="PS50888"/>
    </source>
</evidence>
<accession>A0A5D3DFI8</accession>
<dbReference type="Gene3D" id="4.10.280.10">
    <property type="entry name" value="Helix-loop-helix DNA-binding domain"/>
    <property type="match status" value="1"/>
</dbReference>
<dbReference type="PROSITE" id="PS50888">
    <property type="entry name" value="BHLH"/>
    <property type="match status" value="1"/>
</dbReference>
<name>A0A5D3DFI8_CUCMM</name>
<protein>
    <submittedName>
        <fullName evidence="8">Transcription factor bHLH49-like</fullName>
    </submittedName>
</protein>
<dbReference type="SMART" id="SM00353">
    <property type="entry name" value="HLH"/>
    <property type="match status" value="1"/>
</dbReference>
<dbReference type="PANTHER" id="PTHR12565:SF456">
    <property type="entry name" value="BHLH DOMAIN-CONTAINING PROTEIN"/>
    <property type="match status" value="1"/>
</dbReference>
<evidence type="ECO:0000313" key="10">
    <source>
        <dbReference type="Proteomes" id="UP000321947"/>
    </source>
</evidence>
<dbReference type="GO" id="GO:0005634">
    <property type="term" value="C:nucleus"/>
    <property type="evidence" value="ECO:0007669"/>
    <property type="project" value="UniProtKB-SubCell"/>
</dbReference>
<evidence type="ECO:0000256" key="2">
    <source>
        <dbReference type="ARBA" id="ARBA00023015"/>
    </source>
</evidence>
<dbReference type="Proteomes" id="UP000321393">
    <property type="component" value="Unassembled WGS sequence"/>
</dbReference>
<dbReference type="InterPro" id="IPR024097">
    <property type="entry name" value="bHLH_ZIP_TF"/>
</dbReference>
<dbReference type="OrthoDB" id="1915602at2759"/>
<comment type="caution">
    <text evidence="8">The sequence shown here is derived from an EMBL/GenBank/DDBJ whole genome shotgun (WGS) entry which is preliminary data.</text>
</comment>
<reference evidence="9 10" key="1">
    <citation type="submission" date="2019-08" db="EMBL/GenBank/DDBJ databases">
        <title>Draft genome sequences of two oriental melons (Cucumis melo L. var makuwa).</title>
        <authorList>
            <person name="Kwon S.-Y."/>
        </authorList>
    </citation>
    <scope>NUCLEOTIDE SEQUENCE [LARGE SCALE GENOMIC DNA]</scope>
    <source>
        <strain evidence="10">cv. Chang Bougi</strain>
        <strain evidence="9">cv. SW 3</strain>
        <tissue evidence="8">Leaf</tissue>
    </source>
</reference>
<evidence type="ECO:0000256" key="1">
    <source>
        <dbReference type="ARBA" id="ARBA00004123"/>
    </source>
</evidence>
<dbReference type="Pfam" id="PF00010">
    <property type="entry name" value="HLH"/>
    <property type="match status" value="1"/>
</dbReference>
<feature type="region of interest" description="Disordered" evidence="5">
    <location>
        <begin position="145"/>
        <end position="194"/>
    </location>
</feature>
<evidence type="ECO:0000256" key="4">
    <source>
        <dbReference type="ARBA" id="ARBA00023242"/>
    </source>
</evidence>
<dbReference type="EMBL" id="SSTD01005075">
    <property type="protein sequence ID" value="TYK22315.1"/>
    <property type="molecule type" value="Genomic_DNA"/>
</dbReference>
<dbReference type="GO" id="GO:0003700">
    <property type="term" value="F:DNA-binding transcription factor activity"/>
    <property type="evidence" value="ECO:0007669"/>
    <property type="project" value="TreeGrafter"/>
</dbReference>
<dbReference type="PANTHER" id="PTHR12565">
    <property type="entry name" value="STEROL REGULATORY ELEMENT-BINDING PROTEIN"/>
    <property type="match status" value="1"/>
</dbReference>